<dbReference type="PROSITE" id="PS51375">
    <property type="entry name" value="PPR"/>
    <property type="match status" value="1"/>
</dbReference>
<dbReference type="Pfam" id="PF01535">
    <property type="entry name" value="PPR"/>
    <property type="match status" value="2"/>
</dbReference>
<organism evidence="6 7">
    <name type="scientific">Diplocarpon rosae</name>
    <dbReference type="NCBI Taxonomy" id="946125"/>
    <lineage>
        <taxon>Eukaryota</taxon>
        <taxon>Fungi</taxon>
        <taxon>Dikarya</taxon>
        <taxon>Ascomycota</taxon>
        <taxon>Pezizomycotina</taxon>
        <taxon>Leotiomycetes</taxon>
        <taxon>Helotiales</taxon>
        <taxon>Drepanopezizaceae</taxon>
        <taxon>Diplocarpon</taxon>
    </lineage>
</organism>
<comment type="similarity">
    <text evidence="1">Belongs to the CCM1 family.</text>
</comment>
<evidence type="ECO:0000256" key="4">
    <source>
        <dbReference type="ARBA" id="ARBA00044511"/>
    </source>
</evidence>
<evidence type="ECO:0000313" key="6">
    <source>
        <dbReference type="EMBL" id="KAK2625108.1"/>
    </source>
</evidence>
<evidence type="ECO:0000256" key="2">
    <source>
        <dbReference type="ARBA" id="ARBA00022737"/>
    </source>
</evidence>
<evidence type="ECO:0000256" key="3">
    <source>
        <dbReference type="ARBA" id="ARBA00044493"/>
    </source>
</evidence>
<dbReference type="AlphaFoldDB" id="A0AAD9SXT9"/>
<comment type="caution">
    <text evidence="6">The sequence shown here is derived from an EMBL/GenBank/DDBJ whole genome shotgun (WGS) entry which is preliminary data.</text>
</comment>
<keyword evidence="7" id="KW-1185">Reference proteome</keyword>
<dbReference type="InterPro" id="IPR011990">
    <property type="entry name" value="TPR-like_helical_dom_sf"/>
</dbReference>
<evidence type="ECO:0000256" key="1">
    <source>
        <dbReference type="ARBA" id="ARBA00006192"/>
    </source>
</evidence>
<dbReference type="InterPro" id="IPR002885">
    <property type="entry name" value="PPR_rpt"/>
</dbReference>
<evidence type="ECO:0000256" key="5">
    <source>
        <dbReference type="PROSITE-ProRule" id="PRU00708"/>
    </source>
</evidence>
<keyword evidence="2" id="KW-0677">Repeat</keyword>
<evidence type="ECO:0008006" key="8">
    <source>
        <dbReference type="Google" id="ProtNLM"/>
    </source>
</evidence>
<dbReference type="Gene3D" id="1.25.40.10">
    <property type="entry name" value="Tetratricopeptide repeat domain"/>
    <property type="match status" value="1"/>
</dbReference>
<dbReference type="EMBL" id="JAUBYV010000008">
    <property type="protein sequence ID" value="KAK2625108.1"/>
    <property type="molecule type" value="Genomic_DNA"/>
</dbReference>
<protein>
    <recommendedName>
        <fullName evidence="8">Pentatricopeptide repeat protein</fullName>
    </recommendedName>
</protein>
<evidence type="ECO:0000313" key="7">
    <source>
        <dbReference type="Proteomes" id="UP001285354"/>
    </source>
</evidence>
<dbReference type="PANTHER" id="PTHR47447">
    <property type="entry name" value="OS03G0856100 PROTEIN"/>
    <property type="match status" value="1"/>
</dbReference>
<reference evidence="6" key="1">
    <citation type="submission" date="2023-06" db="EMBL/GenBank/DDBJ databases">
        <title>Draft genome of Marssonina rosae.</title>
        <authorList>
            <person name="Cheng Q."/>
        </authorList>
    </citation>
    <scope>NUCLEOTIDE SEQUENCE</scope>
    <source>
        <strain evidence="6">R4</strain>
    </source>
</reference>
<dbReference type="NCBIfam" id="TIGR00756">
    <property type="entry name" value="PPR"/>
    <property type="match status" value="1"/>
</dbReference>
<dbReference type="PANTHER" id="PTHR47447:SF17">
    <property type="entry name" value="OS12G0638900 PROTEIN"/>
    <property type="match status" value="1"/>
</dbReference>
<comment type="function">
    <text evidence="3">Regulates mitochondrial small subunit maturation by controlling 15S rRNA 5'-end processing. Localizes to the 5' precursor of the 15S rRNA in a position that is subsequently occupied by mS47 in the mature yeast mtSSU. Uses structure and sequence-specific RNA recognition, binding to a single-stranded region of the precursor and specifically recognizing bases -6 to -1. The exchange of Ccm1 for mS47 is coupled to the irreversible removal of precursor rRNA that is accompanied by conformational changes of the mitoribosomal proteins uS5m and mS26. These conformational changes signal completion of 5'-end rRNA processing through protection of the mature 5'-end of the 15S rRNA and stabilization of mS47. The removal of the 5' precursor together with the dissociation of Ccm1 may be catalyzed by the 5'-3' exoribonuclease Pet127. Involved in the specific removal of group I introns in mitochondrial encoded transcripts.</text>
</comment>
<sequence length="628" mass="71156">MSLFCSSAPSTSRPILSKLAPRQALSFLYPVELSGITRSSCRGRGPQFRRPTMTSSSGIEAWFIKSLADAGNCHKHALRKLPPSSLCTARRPSISTRKRQSHVTLFQRDKHTHHVEATGREGADAAQDGVQDEVEDAPVEPNRTREELLELVDQYSWTSYTDQLPLLDVPQLYQPSDGPHLTVSAKPEDEWPPPNYTWPADAQTKSKIEALRRYMSTCFYAKEPTDPDEVYRLYRALPSPRAPYLSANLRHRMMHNLSVVEKKDEHSMLRYLSVVDDLKVSAIPLSPTEWTSAISFVARYVHRSTEAEVEAALLMWKEMEHEAGIKATGATFNVLFDVACKAGKLVLAEMVYKEMANRGIEYDRFHHVSLIWYYGLRQSGDGVRAAYKALVEAGEIVDTVVLNAMISGLIRSFESSAAEGVYGRMKRWHLQRENSQLPPRDYHQRRVVNLALVKLGKLSKNNLGMRENFQNKSIIAPDVHTFELLITHHASTSGDLEKIGELLDEMRIFGLGVCGQIFVRLLQGFATHGGIRYTQWTEARLESVWSSLLQALDDEVEGVYFSKWMATRALQAFSKCSGRDRTMQVWKEIRARWKDAEEGDLDFVMGNLRAMVEKPDAAPLNKDFFLNM</sequence>
<proteinExistence type="inferred from homology"/>
<name>A0AAD9SXT9_9HELO</name>
<accession>A0AAD9SXT9</accession>
<feature type="repeat" description="PPR" evidence="5">
    <location>
        <begin position="328"/>
        <end position="362"/>
    </location>
</feature>
<dbReference type="Proteomes" id="UP001285354">
    <property type="component" value="Unassembled WGS sequence"/>
</dbReference>
<comment type="subunit">
    <text evidence="4">Binds to mitochondrial small subunit 15S rRNA.</text>
</comment>
<gene>
    <name evidence="6" type="ORF">QTJ16_005477</name>
</gene>